<dbReference type="InterPro" id="IPR015919">
    <property type="entry name" value="Cadherin-like_sf"/>
</dbReference>
<keyword evidence="2" id="KW-0472">Membrane</keyword>
<evidence type="ECO:0000313" key="4">
    <source>
        <dbReference type="EMBL" id="NYS69394.1"/>
    </source>
</evidence>
<gene>
    <name evidence="4" type="ORF">HZZ05_07660</name>
</gene>
<proteinExistence type="predicted"/>
<dbReference type="InterPro" id="IPR013783">
    <property type="entry name" value="Ig-like_fold"/>
</dbReference>
<dbReference type="Gene3D" id="2.60.40.10">
    <property type="entry name" value="Immunoglobulins"/>
    <property type="match status" value="1"/>
</dbReference>
<accession>A0A853EJQ8</accession>
<comment type="caution">
    <text evidence="4">The sequence shown here is derived from an EMBL/GenBank/DDBJ whole genome shotgun (WGS) entry which is preliminary data.</text>
</comment>
<dbReference type="SUPFAM" id="SSF49313">
    <property type="entry name" value="Cadherin-like"/>
    <property type="match status" value="1"/>
</dbReference>
<reference evidence="4 5" key="1">
    <citation type="submission" date="2020-07" db="EMBL/GenBank/DDBJ databases">
        <title>MOT database genomes.</title>
        <authorList>
            <person name="Joseph S."/>
            <person name="Aduse-Opoku J."/>
            <person name="Hashim A."/>
            <person name="Wade W."/>
            <person name="Curtis M."/>
        </authorList>
    </citation>
    <scope>NUCLEOTIDE SEQUENCE [LARGE SCALE GENOMIC DNA]</scope>
    <source>
        <strain evidence="4 5">WMus004</strain>
    </source>
</reference>
<feature type="chain" id="PRO_5039027611" description="Peptidase" evidence="3">
    <location>
        <begin position="26"/>
        <end position="332"/>
    </location>
</feature>
<keyword evidence="3" id="KW-0732">Signal</keyword>
<protein>
    <recommendedName>
        <fullName evidence="6">Peptidase</fullName>
    </recommendedName>
</protein>
<sequence length="332" mass="33641">MRILRNVVLLVVGAVVVAPIPAAGAHTGAARAGHPAPAVLAAQADAGKHAPRGHANSVYTPVGTPVTVQVEVDDEDTPADQLTVTLLTPVEGVEFDAATRTLHVPATKPIPLSVLRFQVSDGEHTDLFESTVVVYAVPKPTITLTPEAVEVEEGQEAGFELVVDPNGRNDLEVTIPDLPDWLAWDKQTNRISGLAPAPGVFTFTVEADGKTYATGRVTVTAKPAPSPTATAKPSTEPTAGATPSATATASRPAPDATTPPEATAEPTAGATPSATATTAVVPGTPAPASPQGTPGGSLARTGASALLLGGLAVSGLALGMASVMWRRMRRAG</sequence>
<dbReference type="GO" id="GO:0005509">
    <property type="term" value="F:calcium ion binding"/>
    <property type="evidence" value="ECO:0007669"/>
    <property type="project" value="InterPro"/>
</dbReference>
<dbReference type="EMBL" id="JACBXV010000095">
    <property type="protein sequence ID" value="NYS69394.1"/>
    <property type="molecule type" value="Genomic_DNA"/>
</dbReference>
<keyword evidence="2" id="KW-0812">Transmembrane</keyword>
<organism evidence="4 5">
    <name type="scientific">Actinomyces bowdenii</name>
    <dbReference type="NCBI Taxonomy" id="131109"/>
    <lineage>
        <taxon>Bacteria</taxon>
        <taxon>Bacillati</taxon>
        <taxon>Actinomycetota</taxon>
        <taxon>Actinomycetes</taxon>
        <taxon>Actinomycetales</taxon>
        <taxon>Actinomycetaceae</taxon>
        <taxon>Actinomyces</taxon>
    </lineage>
</organism>
<feature type="transmembrane region" description="Helical" evidence="2">
    <location>
        <begin position="305"/>
        <end position="325"/>
    </location>
</feature>
<feature type="region of interest" description="Disordered" evidence="1">
    <location>
        <begin position="216"/>
        <end position="297"/>
    </location>
</feature>
<dbReference type="GO" id="GO:0005975">
    <property type="term" value="P:carbohydrate metabolic process"/>
    <property type="evidence" value="ECO:0007669"/>
    <property type="project" value="UniProtKB-ARBA"/>
</dbReference>
<evidence type="ECO:0000256" key="3">
    <source>
        <dbReference type="SAM" id="SignalP"/>
    </source>
</evidence>
<dbReference type="GO" id="GO:0016020">
    <property type="term" value="C:membrane"/>
    <property type="evidence" value="ECO:0007669"/>
    <property type="project" value="InterPro"/>
</dbReference>
<dbReference type="RefSeq" id="WP_179900677.1">
    <property type="nucleotide sequence ID" value="NZ_JACBXV010000095.1"/>
</dbReference>
<feature type="signal peptide" evidence="3">
    <location>
        <begin position="1"/>
        <end position="25"/>
    </location>
</feature>
<dbReference type="Proteomes" id="UP000572528">
    <property type="component" value="Unassembled WGS sequence"/>
</dbReference>
<evidence type="ECO:0000256" key="2">
    <source>
        <dbReference type="SAM" id="Phobius"/>
    </source>
</evidence>
<feature type="compositionally biased region" description="Low complexity" evidence="1">
    <location>
        <begin position="220"/>
        <end position="283"/>
    </location>
</feature>
<keyword evidence="2" id="KW-1133">Transmembrane helix</keyword>
<evidence type="ECO:0000313" key="5">
    <source>
        <dbReference type="Proteomes" id="UP000572528"/>
    </source>
</evidence>
<evidence type="ECO:0008006" key="6">
    <source>
        <dbReference type="Google" id="ProtNLM"/>
    </source>
</evidence>
<evidence type="ECO:0000256" key="1">
    <source>
        <dbReference type="SAM" id="MobiDB-lite"/>
    </source>
</evidence>
<name>A0A853EJQ8_9ACTO</name>
<dbReference type="AlphaFoldDB" id="A0A853EJQ8"/>